<dbReference type="Pfam" id="PF04343">
    <property type="entry name" value="DUF488"/>
    <property type="match status" value="1"/>
</dbReference>
<gene>
    <name evidence="1" type="ORF">A2Y62_02170</name>
</gene>
<comment type="caution">
    <text evidence="1">The sequence shown here is derived from an EMBL/GenBank/DDBJ whole genome shotgun (WGS) entry which is preliminary data.</text>
</comment>
<dbReference type="EMBL" id="MFGW01000155">
    <property type="protein sequence ID" value="OGF63674.1"/>
    <property type="molecule type" value="Genomic_DNA"/>
</dbReference>
<protein>
    <recommendedName>
        <fullName evidence="3">DUF488 domain-containing protein</fullName>
    </recommendedName>
</protein>
<reference evidence="1 2" key="1">
    <citation type="journal article" date="2016" name="Nat. Commun.">
        <title>Thousands of microbial genomes shed light on interconnected biogeochemical processes in an aquifer system.</title>
        <authorList>
            <person name="Anantharaman K."/>
            <person name="Brown C.T."/>
            <person name="Hug L.A."/>
            <person name="Sharon I."/>
            <person name="Castelle C.J."/>
            <person name="Probst A.J."/>
            <person name="Thomas B.C."/>
            <person name="Singh A."/>
            <person name="Wilkins M.J."/>
            <person name="Karaoz U."/>
            <person name="Brodie E.L."/>
            <person name="Williams K.H."/>
            <person name="Hubbard S.S."/>
            <person name="Banfield J.F."/>
        </authorList>
    </citation>
    <scope>NUCLEOTIDE SEQUENCE [LARGE SCALE GENOMIC DNA]</scope>
</reference>
<dbReference type="AlphaFoldDB" id="A0A1F5VJV0"/>
<evidence type="ECO:0008006" key="3">
    <source>
        <dbReference type="Google" id="ProtNLM"/>
    </source>
</evidence>
<dbReference type="Proteomes" id="UP000178943">
    <property type="component" value="Unassembled WGS sequence"/>
</dbReference>
<dbReference type="PANTHER" id="PTHR39337:SF1">
    <property type="entry name" value="BLR5642 PROTEIN"/>
    <property type="match status" value="1"/>
</dbReference>
<dbReference type="InterPro" id="IPR007438">
    <property type="entry name" value="DUF488"/>
</dbReference>
<evidence type="ECO:0000313" key="1">
    <source>
        <dbReference type="EMBL" id="OGF63674.1"/>
    </source>
</evidence>
<evidence type="ECO:0000313" key="2">
    <source>
        <dbReference type="Proteomes" id="UP000178943"/>
    </source>
</evidence>
<accession>A0A1F5VJV0</accession>
<name>A0A1F5VJV0_9BACT</name>
<sequence length="294" mass="34380">MLKRLIYRQKFIIALLISQDKKIDKSSMHDIVYQFAQRQKTPFYSFVFLNSKPFSFQLNKDILYLLMRGYISSEHGNWIPEVKNESIKNSMKSEDIQFIKSISNKLDNDKNGFSKNKMPRFLQLATKNGELIPKKHTKKSLCPERNKISLFTIGYEGKSIDYFLNQLMSNGIRLLIDVRNNPLSRKYGFSSKQLSKFCKYINIDYLHLPELGIASSLRKKLVTVSDYKNLFLAYKSRISQNCENIILKIIKEAKDLNRIAMTCFEADYRFCHRSIIAELIESKSRNTISIKHLA</sequence>
<proteinExistence type="predicted"/>
<dbReference type="PANTHER" id="PTHR39337">
    <property type="entry name" value="BLR5642 PROTEIN"/>
    <property type="match status" value="1"/>
</dbReference>
<organism evidence="1 2">
    <name type="scientific">Candidatus Fischerbacteria bacterium RBG_13_37_8</name>
    <dbReference type="NCBI Taxonomy" id="1817863"/>
    <lineage>
        <taxon>Bacteria</taxon>
        <taxon>Candidatus Fischeribacteriota</taxon>
    </lineage>
</organism>